<organism evidence="4 5">
    <name type="scientific">Cymbomonas tetramitiformis</name>
    <dbReference type="NCBI Taxonomy" id="36881"/>
    <lineage>
        <taxon>Eukaryota</taxon>
        <taxon>Viridiplantae</taxon>
        <taxon>Chlorophyta</taxon>
        <taxon>Pyramimonadophyceae</taxon>
        <taxon>Pyramimonadales</taxon>
        <taxon>Pyramimonadaceae</taxon>
        <taxon>Cymbomonas</taxon>
    </lineage>
</organism>
<sequence length="1115" mass="118916">MNMGAFLPSVVLLLGVLSAHAGAEDRMPIHYAHEAPPTTSPEAPSVASEANEETVTHEVASFVTDLVQSHEGAATTPAAGEFTEAVGLLAGDELAQHHKDLAWALGEGRKDVGEKRRKLISKTFLVEKDGFDYYQVQVNGAMTRDNIVSTCAAAGMSAPCPGTPGSCSWVNQNTQCLDTGFTGCGWPMKDLAVPLGCGSDNWAIKTCAPIANTYIYMDGWSSNSGCGTNGVNSWCISGSSVSNLYALCVDNANEEKVVTANGYDFYKVPVTGAMTNANIMSACKSKGMLAPCPGKPGQCSYGNGGECFDAGFTGCGWPMKDLAVPLGCGSDNWAIKNCKALTNTFIYMYNWQSHSGCGTSGSGSWCMTGYNNNNMLALCVDVKENEAKKLTTWGGYDFYQVGLSGAATSANILSACKALNLDAPCPGKPNACSYGNGGECFDAGLVGCGNPMNDLTSTLGCSSISTCKPLTNTFIYMYGWQNPHAGCGTSGSGSWCLNGNSYSGMDALCVDKGKGTFLVTYAGYDYYKVPMAKTISTLNIAQTCLEFGMQAPCPGDPYSCSSYAGNTYGGPNCLDTGFTGCGWPMKDLALVPQWRKLLHWVRLVCRRRDFTFPSTSLPFPTTSLPLPTTSLPSPPPLIVDLGNDITVTFTGDVDTTCLTFQKPGSQYGNDPYLLRIESPFSQEVDLVDDLFTACGFSVGTFMVTGEVLFRDNSDVYRFEETVTVNPAPPPPPPPPPSPSPPPPPTLAGESDAADGSITIKDFGSEQRVTGVHLIPNKMKKKLNKVEVYTCRSDNIQDCFYEKRIQKCRLRGKAKSTKDGREDAYVCDFVKGAVSAQYWLVYAQPNVHSEIEFVNAGDEDELDSQESAGISGGCSDKLPLGKMLEAGEYIEHGKAKATMQHDGNFVLFHDGKPVWSTKTTGDDFVATVKKSEHGVVFAIVDPEDATNRWSSYGAGPQAIGEANVDDSIPQIKDESHEAKRGHTDGKQTHEEEEEEGGSSNNHIAHHEEEESEGGTRHLLSVEDSYLSVDSMGTLALYSGSSSTPIWKAATAAFDAGEGCPSAEVAAAGSVYSYGITSLVGSIMAVGVVVVVALVVQRRRRSVKLDQGYGVVFDESI</sequence>
<keyword evidence="2" id="KW-0812">Transmembrane</keyword>
<evidence type="ECO:0000256" key="1">
    <source>
        <dbReference type="SAM" id="MobiDB-lite"/>
    </source>
</evidence>
<proteinExistence type="predicted"/>
<reference evidence="4 5" key="1">
    <citation type="journal article" date="2015" name="Genome Biol. Evol.">
        <title>Comparative Genomics of a Bacterivorous Green Alga Reveals Evolutionary Causalities and Consequences of Phago-Mixotrophic Mode of Nutrition.</title>
        <authorList>
            <person name="Burns J.A."/>
            <person name="Paasch A."/>
            <person name="Narechania A."/>
            <person name="Kim E."/>
        </authorList>
    </citation>
    <scope>NUCLEOTIDE SEQUENCE [LARGE SCALE GENOMIC DNA]</scope>
    <source>
        <strain evidence="4 5">PLY_AMNH</strain>
    </source>
</reference>
<feature type="region of interest" description="Disordered" evidence="1">
    <location>
        <begin position="722"/>
        <end position="752"/>
    </location>
</feature>
<evidence type="ECO:0000256" key="2">
    <source>
        <dbReference type="SAM" id="Phobius"/>
    </source>
</evidence>
<dbReference type="Gene3D" id="2.90.10.10">
    <property type="entry name" value="Bulb-type lectin domain"/>
    <property type="match status" value="1"/>
</dbReference>
<feature type="chain" id="PRO_5041984765" evidence="3">
    <location>
        <begin position="24"/>
        <end position="1115"/>
    </location>
</feature>
<name>A0AAE0BXM1_9CHLO</name>
<dbReference type="EMBL" id="LGRX02031577">
    <property type="protein sequence ID" value="KAK3244666.1"/>
    <property type="molecule type" value="Genomic_DNA"/>
</dbReference>
<feature type="transmembrane region" description="Helical" evidence="2">
    <location>
        <begin position="1069"/>
        <end position="1094"/>
    </location>
</feature>
<dbReference type="SUPFAM" id="SSF51110">
    <property type="entry name" value="alpha-D-mannose-specific plant lectins"/>
    <property type="match status" value="1"/>
</dbReference>
<feature type="region of interest" description="Disordered" evidence="1">
    <location>
        <begin position="32"/>
        <end position="54"/>
    </location>
</feature>
<feature type="region of interest" description="Disordered" evidence="1">
    <location>
        <begin position="973"/>
        <end position="1014"/>
    </location>
</feature>
<evidence type="ECO:0000256" key="3">
    <source>
        <dbReference type="SAM" id="SignalP"/>
    </source>
</evidence>
<feature type="signal peptide" evidence="3">
    <location>
        <begin position="1"/>
        <end position="23"/>
    </location>
</feature>
<feature type="compositionally biased region" description="Pro residues" evidence="1">
    <location>
        <begin position="726"/>
        <end position="745"/>
    </location>
</feature>
<dbReference type="Proteomes" id="UP001190700">
    <property type="component" value="Unassembled WGS sequence"/>
</dbReference>
<accession>A0AAE0BXM1</accession>
<dbReference type="AlphaFoldDB" id="A0AAE0BXM1"/>
<gene>
    <name evidence="4" type="ORF">CYMTET_45731</name>
</gene>
<dbReference type="InterPro" id="IPR036426">
    <property type="entry name" value="Bulb-type_lectin_dom_sf"/>
</dbReference>
<keyword evidence="2" id="KW-0472">Membrane</keyword>
<evidence type="ECO:0000313" key="5">
    <source>
        <dbReference type="Proteomes" id="UP001190700"/>
    </source>
</evidence>
<keyword evidence="3" id="KW-0732">Signal</keyword>
<keyword evidence="5" id="KW-1185">Reference proteome</keyword>
<comment type="caution">
    <text evidence="4">The sequence shown here is derived from an EMBL/GenBank/DDBJ whole genome shotgun (WGS) entry which is preliminary data.</text>
</comment>
<evidence type="ECO:0000313" key="4">
    <source>
        <dbReference type="EMBL" id="KAK3244666.1"/>
    </source>
</evidence>
<feature type="compositionally biased region" description="Basic and acidic residues" evidence="1">
    <location>
        <begin position="973"/>
        <end position="988"/>
    </location>
</feature>
<protein>
    <submittedName>
        <fullName evidence="4">Uncharacterized protein</fullName>
    </submittedName>
</protein>
<keyword evidence="2" id="KW-1133">Transmembrane helix</keyword>